<gene>
    <name evidence="2" type="primary">JHBP</name>
    <name evidence="2" type="ORF">EVAR_30486_1</name>
</gene>
<keyword evidence="1" id="KW-0812">Transmembrane</keyword>
<dbReference type="Gene3D" id="3.15.10.30">
    <property type="entry name" value="Haemolymph juvenile hormone binding protein"/>
    <property type="match status" value="1"/>
</dbReference>
<comment type="caution">
    <text evidence="2">The sequence shown here is derived from an EMBL/GenBank/DDBJ whole genome shotgun (WGS) entry which is preliminary data.</text>
</comment>
<evidence type="ECO:0000313" key="2">
    <source>
        <dbReference type="EMBL" id="GBP43529.1"/>
    </source>
</evidence>
<dbReference type="InterPro" id="IPR010562">
    <property type="entry name" value="Haemolymph_juvenile_hormone-bd"/>
</dbReference>
<dbReference type="AlphaFoldDB" id="A0A4C1VZ54"/>
<keyword evidence="3" id="KW-1185">Reference proteome</keyword>
<keyword evidence="1" id="KW-1133">Transmembrane helix</keyword>
<accession>A0A4C1VZ54</accession>
<dbReference type="OrthoDB" id="8186595at2759"/>
<dbReference type="PANTHER" id="PTHR11008">
    <property type="entry name" value="PROTEIN TAKEOUT-LIKE PROTEIN"/>
    <property type="match status" value="1"/>
</dbReference>
<dbReference type="EMBL" id="BGZK01000437">
    <property type="protein sequence ID" value="GBP43529.1"/>
    <property type="molecule type" value="Genomic_DNA"/>
</dbReference>
<evidence type="ECO:0000256" key="1">
    <source>
        <dbReference type="SAM" id="Phobius"/>
    </source>
</evidence>
<evidence type="ECO:0000313" key="3">
    <source>
        <dbReference type="Proteomes" id="UP000299102"/>
    </source>
</evidence>
<reference evidence="2 3" key="1">
    <citation type="journal article" date="2019" name="Commun. Biol.">
        <title>The bagworm genome reveals a unique fibroin gene that provides high tensile strength.</title>
        <authorList>
            <person name="Kono N."/>
            <person name="Nakamura H."/>
            <person name="Ohtoshi R."/>
            <person name="Tomita M."/>
            <person name="Numata K."/>
            <person name="Arakawa K."/>
        </authorList>
    </citation>
    <scope>NUCLEOTIDE SEQUENCE [LARGE SCALE GENOMIC DNA]</scope>
</reference>
<dbReference type="Proteomes" id="UP000299102">
    <property type="component" value="Unassembled WGS sequence"/>
</dbReference>
<sequence length="95" mass="10536">MVSVLYFVSAIILVYIFSAAPAIGIIPCKINDFDCQTKSAKEYVATFAQGIPALELPALDPLFLDKLEDNIKGLKMNFKNLNITGMEHTEIEDIQ</sequence>
<keyword evidence="1" id="KW-0472">Membrane</keyword>
<protein>
    <submittedName>
        <fullName evidence="2">Juvenile hormone-binding protein</fullName>
    </submittedName>
</protein>
<name>A0A4C1VZ54_EUMVA</name>
<proteinExistence type="predicted"/>
<dbReference type="PANTHER" id="PTHR11008:SF41">
    <property type="entry name" value="RE70318P"/>
    <property type="match status" value="1"/>
</dbReference>
<feature type="transmembrane region" description="Helical" evidence="1">
    <location>
        <begin position="6"/>
        <end position="28"/>
    </location>
</feature>
<dbReference type="InterPro" id="IPR038606">
    <property type="entry name" value="To_sf"/>
</dbReference>
<dbReference type="GO" id="GO:0005615">
    <property type="term" value="C:extracellular space"/>
    <property type="evidence" value="ECO:0007669"/>
    <property type="project" value="TreeGrafter"/>
</dbReference>
<dbReference type="Pfam" id="PF06585">
    <property type="entry name" value="JHBP"/>
    <property type="match status" value="1"/>
</dbReference>
<organism evidence="2 3">
    <name type="scientific">Eumeta variegata</name>
    <name type="common">Bagworm moth</name>
    <name type="synonym">Eumeta japonica</name>
    <dbReference type="NCBI Taxonomy" id="151549"/>
    <lineage>
        <taxon>Eukaryota</taxon>
        <taxon>Metazoa</taxon>
        <taxon>Ecdysozoa</taxon>
        <taxon>Arthropoda</taxon>
        <taxon>Hexapoda</taxon>
        <taxon>Insecta</taxon>
        <taxon>Pterygota</taxon>
        <taxon>Neoptera</taxon>
        <taxon>Endopterygota</taxon>
        <taxon>Lepidoptera</taxon>
        <taxon>Glossata</taxon>
        <taxon>Ditrysia</taxon>
        <taxon>Tineoidea</taxon>
        <taxon>Psychidae</taxon>
        <taxon>Oiketicinae</taxon>
        <taxon>Eumeta</taxon>
    </lineage>
</organism>